<dbReference type="PROSITE" id="PS50006">
    <property type="entry name" value="FHA_DOMAIN"/>
    <property type="match status" value="1"/>
</dbReference>
<dbReference type="InterPro" id="IPR046883">
    <property type="entry name" value="T6SS_FHA_C"/>
</dbReference>
<comment type="caution">
    <text evidence="3">The sequence shown here is derived from an EMBL/GenBank/DDBJ whole genome shotgun (WGS) entry which is preliminary data.</text>
</comment>
<keyword evidence="4" id="KW-1185">Reference proteome</keyword>
<feature type="region of interest" description="Disordered" evidence="1">
    <location>
        <begin position="271"/>
        <end position="314"/>
    </location>
</feature>
<feature type="compositionally biased region" description="Low complexity" evidence="1">
    <location>
        <begin position="284"/>
        <end position="299"/>
    </location>
</feature>
<dbReference type="Proteomes" id="UP000441389">
    <property type="component" value="Unassembled WGS sequence"/>
</dbReference>
<evidence type="ECO:0000256" key="1">
    <source>
        <dbReference type="SAM" id="MobiDB-lite"/>
    </source>
</evidence>
<protein>
    <submittedName>
        <fullName evidence="3">Type VI secretion system-associated FHA domain protein TagH</fullName>
    </submittedName>
</protein>
<evidence type="ECO:0000313" key="4">
    <source>
        <dbReference type="Proteomes" id="UP000441389"/>
    </source>
</evidence>
<dbReference type="InterPro" id="IPR017735">
    <property type="entry name" value="T6SS_FHA"/>
</dbReference>
<sequence>MVGRRRRTSKHAFLQADARMWTLLLARTSDAPGSFFDRRQLDSGQIKVGRSAKTCDLVLPDDQGFVSREHCTISAVGLDIFVVDQSTNGVALNRPDARIAPNVPVAVRPNDRLLIGDFVITVATQAEGAAATVAPPPAAALPIPPSGPGQGDSWFDPPADPIWDGRSSAVHDFLGPAINEFLAPSSSAFDVPEQPSDFGFADPIGQAFSRPIMADPLPSPGDFAIPEDWASPVRKEAPVPALPPAPISPADWGPLPPPSILDPFDLSVPLHQPSATPSLEDDPPFAAAPSPASSRAAMPAPLPQPASGPDWNAFLEGAGLSEDELQLAPDAMRRLGVLYRQVVLGLWDIIQHRAAFKDEFRVERTQLSMGRNNPLKHLPPLDAAKILLGQPLPGFMDSEDAVRTAFEDIAKHQLAMLAGVQQALVAVFDRLSPKEIEKLIEKASGEKKGLPFRRGIDRWSVYQTVFEALRRDATSNANGVMSVAFREGYEKFLKST</sequence>
<feature type="domain" description="FHA" evidence="2">
    <location>
        <begin position="46"/>
        <end position="93"/>
    </location>
</feature>
<organism evidence="3 4">
    <name type="scientific">Sphingomonas horti</name>
    <dbReference type="NCBI Taxonomy" id="2682842"/>
    <lineage>
        <taxon>Bacteria</taxon>
        <taxon>Pseudomonadati</taxon>
        <taxon>Pseudomonadota</taxon>
        <taxon>Alphaproteobacteria</taxon>
        <taxon>Sphingomonadales</taxon>
        <taxon>Sphingomonadaceae</taxon>
        <taxon>Sphingomonas</taxon>
    </lineage>
</organism>
<evidence type="ECO:0000313" key="3">
    <source>
        <dbReference type="EMBL" id="MVO76793.1"/>
    </source>
</evidence>
<name>A0A6I4IXY5_9SPHN</name>
<dbReference type="InterPro" id="IPR008984">
    <property type="entry name" value="SMAD_FHA_dom_sf"/>
</dbReference>
<dbReference type="Pfam" id="PF00498">
    <property type="entry name" value="FHA"/>
    <property type="match status" value="1"/>
</dbReference>
<dbReference type="NCBIfam" id="TIGR03354">
    <property type="entry name" value="VI_FHA"/>
    <property type="match status" value="1"/>
</dbReference>
<dbReference type="CDD" id="cd00060">
    <property type="entry name" value="FHA"/>
    <property type="match status" value="1"/>
</dbReference>
<dbReference type="EMBL" id="WQMS01000001">
    <property type="protein sequence ID" value="MVO76793.1"/>
    <property type="molecule type" value="Genomic_DNA"/>
</dbReference>
<reference evidence="3 4" key="1">
    <citation type="submission" date="2019-12" db="EMBL/GenBank/DDBJ databases">
        <authorList>
            <person name="Huq M.A."/>
        </authorList>
    </citation>
    <scope>NUCLEOTIDE SEQUENCE [LARGE SCALE GENOMIC DNA]</scope>
    <source>
        <strain evidence="3 4">MAH-20</strain>
    </source>
</reference>
<dbReference type="AlphaFoldDB" id="A0A6I4IXY5"/>
<dbReference type="InterPro" id="IPR000253">
    <property type="entry name" value="FHA_dom"/>
</dbReference>
<dbReference type="SMART" id="SM00240">
    <property type="entry name" value="FHA"/>
    <property type="match status" value="1"/>
</dbReference>
<dbReference type="Gene3D" id="2.60.200.20">
    <property type="match status" value="1"/>
</dbReference>
<evidence type="ECO:0000259" key="2">
    <source>
        <dbReference type="PROSITE" id="PS50006"/>
    </source>
</evidence>
<proteinExistence type="predicted"/>
<dbReference type="Pfam" id="PF20232">
    <property type="entry name" value="T6SS_FHA_C"/>
    <property type="match status" value="1"/>
</dbReference>
<dbReference type="SUPFAM" id="SSF49879">
    <property type="entry name" value="SMAD/FHA domain"/>
    <property type="match status" value="1"/>
</dbReference>
<gene>
    <name evidence="3" type="primary">tagH</name>
    <name evidence="3" type="ORF">GON01_02405</name>
</gene>
<accession>A0A6I4IXY5</accession>